<dbReference type="AlphaFoldDB" id="A0A443RPX2"/>
<dbReference type="GO" id="GO:0030681">
    <property type="term" value="C:multimeric ribonuclease P complex"/>
    <property type="evidence" value="ECO:0007669"/>
    <property type="project" value="TreeGrafter"/>
</dbReference>
<dbReference type="Gene3D" id="3.30.70.3250">
    <property type="entry name" value="Ribonuclease P, Pop5 subunit"/>
    <property type="match status" value="1"/>
</dbReference>
<dbReference type="PANTHER" id="PTHR15441:SF1">
    <property type="entry name" value="RIBONUCLEASE P PROTEIN SUBUNIT P14"/>
    <property type="match status" value="1"/>
</dbReference>
<dbReference type="Proteomes" id="UP000285301">
    <property type="component" value="Unassembled WGS sequence"/>
</dbReference>
<proteinExistence type="predicted"/>
<evidence type="ECO:0000259" key="2">
    <source>
        <dbReference type="Pfam" id="PF20976"/>
    </source>
</evidence>
<reference evidence="3 4" key="1">
    <citation type="journal article" date="2018" name="Gigascience">
        <title>Genomes of trombidid mites reveal novel predicted allergens and laterally-transferred genes associated with secondary metabolism.</title>
        <authorList>
            <person name="Dong X."/>
            <person name="Chaisiri K."/>
            <person name="Xia D."/>
            <person name="Armstrong S.D."/>
            <person name="Fang Y."/>
            <person name="Donnelly M.J."/>
            <person name="Kadowaki T."/>
            <person name="McGarry J.W."/>
            <person name="Darby A.C."/>
            <person name="Makepeace B.L."/>
        </authorList>
    </citation>
    <scope>NUCLEOTIDE SEQUENCE [LARGE SCALE GENOMIC DNA]</scope>
    <source>
        <strain evidence="3">UoL-WK</strain>
    </source>
</reference>
<name>A0A443RPX2_9ACAR</name>
<dbReference type="SUPFAM" id="SSF160350">
    <property type="entry name" value="Rnp2-like"/>
    <property type="match status" value="1"/>
</dbReference>
<feature type="domain" description="Ribonucleases P/MRP subunit Pop8-like" evidence="2">
    <location>
        <begin position="14"/>
        <end position="88"/>
    </location>
</feature>
<dbReference type="PANTHER" id="PTHR15441">
    <property type="entry name" value="RIBONUCLEASE P PROTEIN SUBUNIT P14"/>
    <property type="match status" value="1"/>
</dbReference>
<protein>
    <submittedName>
        <fullName evidence="3">Ribonuclease P protein subunit p14-like isoform X2</fullName>
    </submittedName>
</protein>
<evidence type="ECO:0000313" key="4">
    <source>
        <dbReference type="Proteomes" id="UP000285301"/>
    </source>
</evidence>
<accession>A0A443RPX2</accession>
<sequence length="128" mass="14856">MSQRQRFIRHTMPYVYADISLEFQLNDAQSNNIHERTFKIIIMSALKSLFGDVGAAINVDIIKYDSSEKRAFIRFPAKQFVRVRSALTLLSSWEKQNCTFRIHKICHSLSSLPIESFNQHHNVVACCH</sequence>
<dbReference type="InterPro" id="IPR049128">
    <property type="entry name" value="Pop8-like_dom"/>
</dbReference>
<keyword evidence="1" id="KW-0819">tRNA processing</keyword>
<organism evidence="3 4">
    <name type="scientific">Dinothrombium tinctorium</name>
    <dbReference type="NCBI Taxonomy" id="1965070"/>
    <lineage>
        <taxon>Eukaryota</taxon>
        <taxon>Metazoa</taxon>
        <taxon>Ecdysozoa</taxon>
        <taxon>Arthropoda</taxon>
        <taxon>Chelicerata</taxon>
        <taxon>Arachnida</taxon>
        <taxon>Acari</taxon>
        <taxon>Acariformes</taxon>
        <taxon>Trombidiformes</taxon>
        <taxon>Prostigmata</taxon>
        <taxon>Anystina</taxon>
        <taxon>Parasitengona</taxon>
        <taxon>Trombidioidea</taxon>
        <taxon>Trombidiidae</taxon>
        <taxon>Dinothrombium</taxon>
    </lineage>
</organism>
<dbReference type="STRING" id="1965070.A0A443RPX2"/>
<dbReference type="InterPro" id="IPR038085">
    <property type="entry name" value="Rnp2-like_sf"/>
</dbReference>
<keyword evidence="4" id="KW-1185">Reference proteome</keyword>
<comment type="caution">
    <text evidence="3">The sequence shown here is derived from an EMBL/GenBank/DDBJ whole genome shotgun (WGS) entry which is preliminary data.</text>
</comment>
<dbReference type="Pfam" id="PF20976">
    <property type="entry name" value="Pop8"/>
    <property type="match status" value="1"/>
</dbReference>
<dbReference type="OrthoDB" id="6500770at2759"/>
<dbReference type="GO" id="GO:0001682">
    <property type="term" value="P:tRNA 5'-leader removal"/>
    <property type="evidence" value="ECO:0007669"/>
    <property type="project" value="TreeGrafter"/>
</dbReference>
<evidence type="ECO:0000313" key="3">
    <source>
        <dbReference type="EMBL" id="RWS17325.1"/>
    </source>
</evidence>
<dbReference type="EMBL" id="NCKU01000095">
    <property type="protein sequence ID" value="RWS17325.1"/>
    <property type="molecule type" value="Genomic_DNA"/>
</dbReference>
<evidence type="ECO:0000256" key="1">
    <source>
        <dbReference type="ARBA" id="ARBA00022694"/>
    </source>
</evidence>
<dbReference type="GO" id="GO:0033204">
    <property type="term" value="F:ribonuclease P RNA binding"/>
    <property type="evidence" value="ECO:0007669"/>
    <property type="project" value="TreeGrafter"/>
</dbReference>
<gene>
    <name evidence="3" type="ORF">B4U79_08877</name>
</gene>
<dbReference type="GO" id="GO:0005730">
    <property type="term" value="C:nucleolus"/>
    <property type="evidence" value="ECO:0007669"/>
    <property type="project" value="TreeGrafter"/>
</dbReference>